<feature type="region of interest" description="Disordered" evidence="1">
    <location>
        <begin position="90"/>
        <end position="138"/>
    </location>
</feature>
<feature type="compositionally biased region" description="Basic and acidic residues" evidence="1">
    <location>
        <begin position="414"/>
        <end position="426"/>
    </location>
</feature>
<dbReference type="EMBL" id="AP006485">
    <property type="protein sequence ID" value="BAM78989.1"/>
    <property type="molecule type" value="Genomic_DNA"/>
</dbReference>
<accession>M1V6J4</accession>
<protein>
    <submittedName>
        <fullName evidence="2">Uncharacterized protein</fullName>
    </submittedName>
</protein>
<dbReference type="Proteomes" id="UP000007014">
    <property type="component" value="Chromosome 3"/>
</dbReference>
<feature type="compositionally biased region" description="Polar residues" evidence="1">
    <location>
        <begin position="115"/>
        <end position="128"/>
    </location>
</feature>
<dbReference type="GeneID" id="16992432"/>
<name>M1V6J4_CYAM1</name>
<gene>
    <name evidence="2" type="ORF">CYME_CMC046C</name>
</gene>
<evidence type="ECO:0000256" key="1">
    <source>
        <dbReference type="SAM" id="MobiDB-lite"/>
    </source>
</evidence>
<dbReference type="OrthoDB" id="10652378at2759"/>
<proteinExistence type="predicted"/>
<dbReference type="HOGENOM" id="CLU_599042_0_0_1"/>
<organism evidence="2 3">
    <name type="scientific">Cyanidioschyzon merolae (strain NIES-3377 / 10D)</name>
    <name type="common">Unicellular red alga</name>
    <dbReference type="NCBI Taxonomy" id="280699"/>
    <lineage>
        <taxon>Eukaryota</taxon>
        <taxon>Rhodophyta</taxon>
        <taxon>Bangiophyceae</taxon>
        <taxon>Cyanidiales</taxon>
        <taxon>Cyanidiaceae</taxon>
        <taxon>Cyanidioschyzon</taxon>
    </lineage>
</organism>
<sequence>MTMAAGNPWSLQVQEDQVRLRVSVPRRTPEQRLEIQATRTRVSVSVAGNKDRPPTDIILPNHVRIEPQSADVFYKSRTGTLWLHFRRAASVGPAKRAAPNETSQETAGRCERSAPASQQSLANTVEQTPESRKANPKTLSESLVTLHTAAEDTGPESQSAGSTKDETCHSSCEVPEPKRTRLGSSTPKPAVEGAQAGSAASPWPATPAHEPSNQQDFAELAANFPPLTKNTSELASSGDTSSDVASHGSSELVPGLADFLEHASHPQILRALRQVRRLYLSRTADPGALWRRIATARNNATYARTLLREMMHAVVLQGTGQEIRRKQRLAALIKRAKSGVVKDESHQRADRKWVDKHTEQTVAHRVASMLEQSISDAREKEFAHAAALAAKAQERKTRKLQKLAWQTALARRSLESRRRSEAHENTGRCPAPITQRAGKSRARVSFLLDGKQVHFPA</sequence>
<feature type="region of interest" description="Disordered" evidence="1">
    <location>
        <begin position="414"/>
        <end position="436"/>
    </location>
</feature>
<reference evidence="2 3" key="2">
    <citation type="journal article" date="2007" name="BMC Biol.">
        <title>A 100%-complete sequence reveals unusually simple genomic features in the hot-spring red alga Cyanidioschyzon merolae.</title>
        <authorList>
            <person name="Nozaki H."/>
            <person name="Takano H."/>
            <person name="Misumi O."/>
            <person name="Terasawa K."/>
            <person name="Matsuzaki M."/>
            <person name="Maruyama S."/>
            <person name="Nishida K."/>
            <person name="Yagisawa F."/>
            <person name="Yoshida Y."/>
            <person name="Fujiwara T."/>
            <person name="Takio S."/>
            <person name="Tamura K."/>
            <person name="Chung S.J."/>
            <person name="Nakamura S."/>
            <person name="Kuroiwa H."/>
            <person name="Tanaka K."/>
            <person name="Sato N."/>
            <person name="Kuroiwa T."/>
        </authorList>
    </citation>
    <scope>NUCLEOTIDE SEQUENCE [LARGE SCALE GENOMIC DNA]</scope>
    <source>
        <strain evidence="2 3">10D</strain>
    </source>
</reference>
<feature type="compositionally biased region" description="Polar residues" evidence="1">
    <location>
        <begin position="228"/>
        <end position="249"/>
    </location>
</feature>
<evidence type="ECO:0000313" key="2">
    <source>
        <dbReference type="EMBL" id="BAM78989.1"/>
    </source>
</evidence>
<keyword evidence="3" id="KW-1185">Reference proteome</keyword>
<dbReference type="RefSeq" id="XP_005535275.1">
    <property type="nucleotide sequence ID" value="XM_005535218.1"/>
</dbReference>
<feature type="region of interest" description="Disordered" evidence="1">
    <location>
        <begin position="228"/>
        <end position="250"/>
    </location>
</feature>
<dbReference type="AlphaFoldDB" id="M1V6J4"/>
<evidence type="ECO:0000313" key="3">
    <source>
        <dbReference type="Proteomes" id="UP000007014"/>
    </source>
</evidence>
<dbReference type="KEGG" id="cme:CYME_CMC046C"/>
<reference evidence="2 3" key="1">
    <citation type="journal article" date="2004" name="Nature">
        <title>Genome sequence of the ultrasmall unicellular red alga Cyanidioschyzon merolae 10D.</title>
        <authorList>
            <person name="Matsuzaki M."/>
            <person name="Misumi O."/>
            <person name="Shin-i T."/>
            <person name="Maruyama S."/>
            <person name="Takahara M."/>
            <person name="Miyagishima S."/>
            <person name="Mori T."/>
            <person name="Nishida K."/>
            <person name="Yagisawa F."/>
            <person name="Nishida K."/>
            <person name="Yoshida Y."/>
            <person name="Nishimura Y."/>
            <person name="Nakao S."/>
            <person name="Kobayashi T."/>
            <person name="Momoyama Y."/>
            <person name="Higashiyama T."/>
            <person name="Minoda A."/>
            <person name="Sano M."/>
            <person name="Nomoto H."/>
            <person name="Oishi K."/>
            <person name="Hayashi H."/>
            <person name="Ohta F."/>
            <person name="Nishizaka S."/>
            <person name="Haga S."/>
            <person name="Miura S."/>
            <person name="Morishita T."/>
            <person name="Kabeya Y."/>
            <person name="Terasawa K."/>
            <person name="Suzuki Y."/>
            <person name="Ishii Y."/>
            <person name="Asakawa S."/>
            <person name="Takano H."/>
            <person name="Ohta N."/>
            <person name="Kuroiwa H."/>
            <person name="Tanaka K."/>
            <person name="Shimizu N."/>
            <person name="Sugano S."/>
            <person name="Sato N."/>
            <person name="Nozaki H."/>
            <person name="Ogasawara N."/>
            <person name="Kohara Y."/>
            <person name="Kuroiwa T."/>
        </authorList>
    </citation>
    <scope>NUCLEOTIDE SEQUENCE [LARGE SCALE GENOMIC DNA]</scope>
    <source>
        <strain evidence="2 3">10D</strain>
    </source>
</reference>
<feature type="region of interest" description="Disordered" evidence="1">
    <location>
        <begin position="150"/>
        <end position="212"/>
    </location>
</feature>
<dbReference type="Gramene" id="CMC046CT">
    <property type="protein sequence ID" value="CMC046CT"/>
    <property type="gene ID" value="CMC046C"/>
</dbReference>